<sequence length="80" mass="8805">MLHPPSIPKAEMILRAEVRSISYSLSARVRAGATTMESPVWTPTGSKFSIEQTVMTEPAASRMTSNSISFQPEMQRSMST</sequence>
<organism evidence="2">
    <name type="scientific">bioreactor metagenome</name>
    <dbReference type="NCBI Taxonomy" id="1076179"/>
    <lineage>
        <taxon>unclassified sequences</taxon>
        <taxon>metagenomes</taxon>
        <taxon>ecological metagenomes</taxon>
    </lineage>
</organism>
<protein>
    <submittedName>
        <fullName evidence="2">Uncharacterized protein</fullName>
    </submittedName>
</protein>
<feature type="region of interest" description="Disordered" evidence="1">
    <location>
        <begin position="58"/>
        <end position="80"/>
    </location>
</feature>
<gene>
    <name evidence="2" type="ORF">SDC9_128494</name>
</gene>
<dbReference type="AlphaFoldDB" id="A0A645CX08"/>
<feature type="compositionally biased region" description="Polar residues" evidence="1">
    <location>
        <begin position="62"/>
        <end position="80"/>
    </location>
</feature>
<dbReference type="EMBL" id="VSSQ01030784">
    <property type="protein sequence ID" value="MPM81441.1"/>
    <property type="molecule type" value="Genomic_DNA"/>
</dbReference>
<comment type="caution">
    <text evidence="2">The sequence shown here is derived from an EMBL/GenBank/DDBJ whole genome shotgun (WGS) entry which is preliminary data.</text>
</comment>
<proteinExistence type="predicted"/>
<accession>A0A645CX08</accession>
<reference evidence="2" key="1">
    <citation type="submission" date="2019-08" db="EMBL/GenBank/DDBJ databases">
        <authorList>
            <person name="Kucharzyk K."/>
            <person name="Murdoch R.W."/>
            <person name="Higgins S."/>
            <person name="Loffler F."/>
        </authorList>
    </citation>
    <scope>NUCLEOTIDE SEQUENCE</scope>
</reference>
<name>A0A645CX08_9ZZZZ</name>
<evidence type="ECO:0000313" key="2">
    <source>
        <dbReference type="EMBL" id="MPM81441.1"/>
    </source>
</evidence>
<evidence type="ECO:0000256" key="1">
    <source>
        <dbReference type="SAM" id="MobiDB-lite"/>
    </source>
</evidence>